<evidence type="ECO:0000313" key="2">
    <source>
        <dbReference type="EMBL" id="MBC9210063.1"/>
    </source>
</evidence>
<gene>
    <name evidence="2" type="ORF">IBL26_24775</name>
</gene>
<sequence length="230" mass="25533">MAHSEGLISDEEAAGDGPIPSSAPEIFSLGGHCYASHLLKQMDLRHGAGPFDWLFSDPRMVADCLDDRFEAFLNPAFYTYTGNPSGLGRGHLHYSPKYQRPVIFSHHDPLKADDHAHFRRAVERIETALNGGNRTLFVAVLDTYRGKEPHIRLMFEALRRRNNQAELLVMVGSATASGQPSAASMIQEDGLNVFRVETTSSMQDGLSHQNPADDQIMMGLIRQHLPRRPG</sequence>
<evidence type="ECO:0000313" key="3">
    <source>
        <dbReference type="Proteomes" id="UP000626026"/>
    </source>
</evidence>
<accession>A0ABR7RUP0</accession>
<dbReference type="Pfam" id="PF08795">
    <property type="entry name" value="DUF1796"/>
    <property type="match status" value="1"/>
</dbReference>
<dbReference type="RefSeq" id="WP_187787178.1">
    <property type="nucleotide sequence ID" value="NZ_JACTVA010000096.1"/>
</dbReference>
<organism evidence="2 3">
    <name type="scientific">Teichococcus aerophilus</name>
    <dbReference type="NCBI Taxonomy" id="1224513"/>
    <lineage>
        <taxon>Bacteria</taxon>
        <taxon>Pseudomonadati</taxon>
        <taxon>Pseudomonadota</taxon>
        <taxon>Alphaproteobacteria</taxon>
        <taxon>Acetobacterales</taxon>
        <taxon>Roseomonadaceae</taxon>
        <taxon>Roseomonas</taxon>
    </lineage>
</organism>
<comment type="caution">
    <text evidence="2">The sequence shown here is derived from an EMBL/GenBank/DDBJ whole genome shotgun (WGS) entry which is preliminary data.</text>
</comment>
<evidence type="ECO:0008006" key="4">
    <source>
        <dbReference type="Google" id="ProtNLM"/>
    </source>
</evidence>
<evidence type="ECO:0000256" key="1">
    <source>
        <dbReference type="SAM" id="MobiDB-lite"/>
    </source>
</evidence>
<name>A0ABR7RUP0_9PROT</name>
<feature type="region of interest" description="Disordered" evidence="1">
    <location>
        <begin position="1"/>
        <end position="21"/>
    </location>
</feature>
<proteinExistence type="predicted"/>
<protein>
    <recommendedName>
        <fullName evidence="4">Papain-like cysteine peptidase</fullName>
    </recommendedName>
</protein>
<dbReference type="InterPro" id="IPR014903">
    <property type="entry name" value="DUF1796"/>
</dbReference>
<dbReference type="EMBL" id="JACTVA010000096">
    <property type="protein sequence ID" value="MBC9210063.1"/>
    <property type="molecule type" value="Genomic_DNA"/>
</dbReference>
<dbReference type="Proteomes" id="UP000626026">
    <property type="component" value="Unassembled WGS sequence"/>
</dbReference>
<keyword evidence="3" id="KW-1185">Reference proteome</keyword>
<reference evidence="2 3" key="1">
    <citation type="journal article" date="2013" name="Int. J. Syst. Evol. Microbiol.">
        <title>Roseomonas aerophila sp. nov., isolated from air.</title>
        <authorList>
            <person name="Kim S.J."/>
            <person name="Weon H.Y."/>
            <person name="Ahn J.H."/>
            <person name="Hong S.B."/>
            <person name="Seok S.J."/>
            <person name="Whang K.S."/>
            <person name="Kwon S.W."/>
        </authorList>
    </citation>
    <scope>NUCLEOTIDE SEQUENCE [LARGE SCALE GENOMIC DNA]</scope>
    <source>
        <strain evidence="2 3">NBRC 108923</strain>
    </source>
</reference>